<evidence type="ECO:0000313" key="2">
    <source>
        <dbReference type="Proteomes" id="UP000306791"/>
    </source>
</evidence>
<organism evidence="1 2">
    <name type="scientific">Microbulbifer harenosus</name>
    <dbReference type="NCBI Taxonomy" id="2576840"/>
    <lineage>
        <taxon>Bacteria</taxon>
        <taxon>Pseudomonadati</taxon>
        <taxon>Pseudomonadota</taxon>
        <taxon>Gammaproteobacteria</taxon>
        <taxon>Cellvibrionales</taxon>
        <taxon>Microbulbiferaceae</taxon>
        <taxon>Microbulbifer</taxon>
    </lineage>
</organism>
<dbReference type="Proteomes" id="UP000306791">
    <property type="component" value="Unassembled WGS sequence"/>
</dbReference>
<proteinExistence type="predicted"/>
<evidence type="ECO:0000313" key="1">
    <source>
        <dbReference type="EMBL" id="TLM79392.1"/>
    </source>
</evidence>
<dbReference type="EMBL" id="VANI01000004">
    <property type="protein sequence ID" value="TLM79392.1"/>
    <property type="molecule type" value="Genomic_DNA"/>
</dbReference>
<gene>
    <name evidence="1" type="ORF">FDY93_03370</name>
</gene>
<accession>A0ABY2ULS8</accession>
<comment type="caution">
    <text evidence="1">The sequence shown here is derived from an EMBL/GenBank/DDBJ whole genome shotgun (WGS) entry which is preliminary data.</text>
</comment>
<reference evidence="1 2" key="1">
    <citation type="submission" date="2019-05" db="EMBL/GenBank/DDBJ databases">
        <title>Microbulbifer harenosus sp. nov., an alginate-degrading bacterium isolated from coastal sand.</title>
        <authorList>
            <person name="Huang H."/>
            <person name="Mo K."/>
            <person name="Bao S."/>
        </authorList>
    </citation>
    <scope>NUCLEOTIDE SEQUENCE [LARGE SCALE GENOMIC DNA]</scope>
    <source>
        <strain evidence="1 2">HB161719</strain>
    </source>
</reference>
<sequence>MTRERIAKTLKRQGSLRTRIDASISIIDGNTVFEPEWDRVKSVLIKLAQGHALYELHELVSFEPDDIWFFPLHVLTEVQRSNFESVTTFDMWPEVGSRAMQRMISGQDINHAGWIIVQPNTYRYVTSSSGAEIEVKIAISEYLGCIVKWFP</sequence>
<keyword evidence="2" id="KW-1185">Reference proteome</keyword>
<protein>
    <submittedName>
        <fullName evidence="1">Uncharacterized protein</fullName>
    </submittedName>
</protein>
<name>A0ABY2ULS8_9GAMM</name>